<evidence type="ECO:0008006" key="4">
    <source>
        <dbReference type="Google" id="ProtNLM"/>
    </source>
</evidence>
<dbReference type="AlphaFoldDB" id="A0AAT9GJU9"/>
<dbReference type="InterPro" id="IPR051474">
    <property type="entry name" value="Anti-sigma-K/W_factor"/>
</dbReference>
<dbReference type="RefSeq" id="WP_353548434.1">
    <property type="nucleotide sequence ID" value="NZ_AP029612.1"/>
</dbReference>
<sequence length="366" mass="41240">MININRHNYEEFFLLYVDRELSAAERVAVEQFVQENPDLQHELDALQQTMLTEDMMLEMPDKASLYRNEATGINLQNHTTQFLMYVDDELSATEKESVETFVLQHPSLQESFIQLKQTKLPIETIPFPDKASLYRSEEREKKPVIYMSWWRIAAAAVVIGFAVMVWTLSLNNIENISGNNTVLSKNNTELPATDTKPSQNGVISTDQAVALNEVSKNNKVLITTDNRSSQTLLVANTISSTTNEKINSPALIIDNAGIVESHTETKADIGVPDLRTITASRAVKESEMIKMATPEVAETKPESLMQQVVYKELDTETDSENKSLLIGSVEINKDKLRGIFRKATSIFRSKRTEEERAETGPSRPLK</sequence>
<protein>
    <recommendedName>
        <fullName evidence="4">Anti-sigma factor</fullName>
    </recommendedName>
</protein>
<keyword evidence="2" id="KW-0472">Membrane</keyword>
<accession>A0AAT9GJU9</accession>
<feature type="transmembrane region" description="Helical" evidence="2">
    <location>
        <begin position="149"/>
        <end position="168"/>
    </location>
</feature>
<evidence type="ECO:0000313" key="3">
    <source>
        <dbReference type="EMBL" id="BFG70795.1"/>
    </source>
</evidence>
<name>A0AAT9GJU9_9BACT</name>
<proteinExistence type="predicted"/>
<dbReference type="PANTHER" id="PTHR37461">
    <property type="entry name" value="ANTI-SIGMA-K FACTOR RSKA"/>
    <property type="match status" value="1"/>
</dbReference>
<organism evidence="3">
    <name type="scientific">Sediminibacterium sp. KACHI17</name>
    <dbReference type="NCBI Taxonomy" id="1751071"/>
    <lineage>
        <taxon>Bacteria</taxon>
        <taxon>Pseudomonadati</taxon>
        <taxon>Bacteroidota</taxon>
        <taxon>Chitinophagia</taxon>
        <taxon>Chitinophagales</taxon>
        <taxon>Chitinophagaceae</taxon>
        <taxon>Sediminibacterium</taxon>
    </lineage>
</organism>
<evidence type="ECO:0000256" key="1">
    <source>
        <dbReference type="SAM" id="MobiDB-lite"/>
    </source>
</evidence>
<keyword evidence="2" id="KW-1133">Transmembrane helix</keyword>
<dbReference type="GO" id="GO:0016989">
    <property type="term" value="F:sigma factor antagonist activity"/>
    <property type="evidence" value="ECO:0007669"/>
    <property type="project" value="TreeGrafter"/>
</dbReference>
<dbReference type="GO" id="GO:0006417">
    <property type="term" value="P:regulation of translation"/>
    <property type="evidence" value="ECO:0007669"/>
    <property type="project" value="TreeGrafter"/>
</dbReference>
<feature type="region of interest" description="Disordered" evidence="1">
    <location>
        <begin position="347"/>
        <end position="366"/>
    </location>
</feature>
<reference evidence="3" key="1">
    <citation type="submission" date="2024-02" db="EMBL/GenBank/DDBJ databases">
        <title>Sediminibacterium planktonica sp. nov. and Sediminibacterium longus sp. nov., isolated from surface lake and river water.</title>
        <authorList>
            <person name="Watanabe K."/>
            <person name="Takemine S."/>
            <person name="Ishii Y."/>
            <person name="Ogata Y."/>
            <person name="Shindo C."/>
            <person name="Suda W."/>
        </authorList>
    </citation>
    <scope>NUCLEOTIDE SEQUENCE</scope>
    <source>
        <strain evidence="3">KACHI17</strain>
    </source>
</reference>
<keyword evidence="2" id="KW-0812">Transmembrane</keyword>
<dbReference type="PANTHER" id="PTHR37461:SF1">
    <property type="entry name" value="ANTI-SIGMA-K FACTOR RSKA"/>
    <property type="match status" value="1"/>
</dbReference>
<dbReference type="EMBL" id="AP029612">
    <property type="protein sequence ID" value="BFG70795.1"/>
    <property type="molecule type" value="Genomic_DNA"/>
</dbReference>
<evidence type="ECO:0000256" key="2">
    <source>
        <dbReference type="SAM" id="Phobius"/>
    </source>
</evidence>
<gene>
    <name evidence="3" type="ORF">KACHI17_16760</name>
</gene>